<comment type="caution">
    <text evidence="1">The sequence shown here is derived from an EMBL/GenBank/DDBJ whole genome shotgun (WGS) entry which is preliminary data.</text>
</comment>
<proteinExistence type="predicted"/>
<feature type="non-terminal residue" evidence="1">
    <location>
        <position position="101"/>
    </location>
</feature>
<reference evidence="1" key="1">
    <citation type="submission" date="2021-06" db="EMBL/GenBank/DDBJ databases">
        <authorList>
            <person name="Kallberg Y."/>
            <person name="Tangrot J."/>
            <person name="Rosling A."/>
        </authorList>
    </citation>
    <scope>NUCLEOTIDE SEQUENCE</scope>
    <source>
        <strain evidence="1">AU212A</strain>
    </source>
</reference>
<keyword evidence="2" id="KW-1185">Reference proteome</keyword>
<protein>
    <submittedName>
        <fullName evidence="1">11840_t:CDS:1</fullName>
    </submittedName>
</protein>
<evidence type="ECO:0000313" key="1">
    <source>
        <dbReference type="EMBL" id="CAG8595665.1"/>
    </source>
</evidence>
<gene>
    <name evidence="1" type="ORF">SCALOS_LOCUS6744</name>
</gene>
<organism evidence="1 2">
    <name type="scientific">Scutellospora calospora</name>
    <dbReference type="NCBI Taxonomy" id="85575"/>
    <lineage>
        <taxon>Eukaryota</taxon>
        <taxon>Fungi</taxon>
        <taxon>Fungi incertae sedis</taxon>
        <taxon>Mucoromycota</taxon>
        <taxon>Glomeromycotina</taxon>
        <taxon>Glomeromycetes</taxon>
        <taxon>Diversisporales</taxon>
        <taxon>Gigasporaceae</taxon>
        <taxon>Scutellospora</taxon>
    </lineage>
</organism>
<evidence type="ECO:0000313" key="2">
    <source>
        <dbReference type="Proteomes" id="UP000789860"/>
    </source>
</evidence>
<dbReference type="EMBL" id="CAJVPM010013560">
    <property type="protein sequence ID" value="CAG8595665.1"/>
    <property type="molecule type" value="Genomic_DNA"/>
</dbReference>
<name>A0ACA9MLD2_9GLOM</name>
<accession>A0ACA9MLD2</accession>
<dbReference type="Proteomes" id="UP000789860">
    <property type="component" value="Unassembled WGS sequence"/>
</dbReference>
<sequence length="101" mass="11916">MKTCTYFDKDKIKSLDKWKNKIVSTSGCCLFEYSNSEPSINETDTEFLFAFQTKIQKELMSYSRVICLDSTHRMNKYSYHLFTFIIQHPMARSGYPIAFLI</sequence>